<evidence type="ECO:0000313" key="2">
    <source>
        <dbReference type="EMBL" id="SMO65841.1"/>
    </source>
</evidence>
<dbReference type="PROSITE" id="PS50883">
    <property type="entry name" value="EAL"/>
    <property type="match status" value="1"/>
</dbReference>
<gene>
    <name evidence="2" type="ORF">SAMN06265221_10612</name>
</gene>
<reference evidence="2 3" key="1">
    <citation type="submission" date="2017-05" db="EMBL/GenBank/DDBJ databases">
        <authorList>
            <person name="Varghese N."/>
            <person name="Submissions S."/>
        </authorList>
    </citation>
    <scope>NUCLEOTIDE SEQUENCE [LARGE SCALE GENOMIC DNA]</scope>
    <source>
        <strain evidence="2 3">DSM 100094</strain>
    </source>
</reference>
<keyword evidence="3" id="KW-1185">Reference proteome</keyword>
<evidence type="ECO:0000259" key="1">
    <source>
        <dbReference type="PROSITE" id="PS50883"/>
    </source>
</evidence>
<dbReference type="EMBL" id="FXTK01000006">
    <property type="protein sequence ID" value="SMO65841.1"/>
    <property type="molecule type" value="Genomic_DNA"/>
</dbReference>
<dbReference type="CDD" id="cd01948">
    <property type="entry name" value="EAL"/>
    <property type="match status" value="1"/>
</dbReference>
<proteinExistence type="predicted"/>
<evidence type="ECO:0000313" key="3">
    <source>
        <dbReference type="Proteomes" id="UP000319014"/>
    </source>
</evidence>
<dbReference type="Proteomes" id="UP000319014">
    <property type="component" value="Unassembled WGS sequence"/>
</dbReference>
<dbReference type="PANTHER" id="PTHR33121">
    <property type="entry name" value="CYCLIC DI-GMP PHOSPHODIESTERASE PDEF"/>
    <property type="match status" value="1"/>
</dbReference>
<dbReference type="SMART" id="SM00052">
    <property type="entry name" value="EAL"/>
    <property type="match status" value="1"/>
</dbReference>
<dbReference type="Pfam" id="PF00563">
    <property type="entry name" value="EAL"/>
    <property type="match status" value="1"/>
</dbReference>
<dbReference type="PANTHER" id="PTHR33121:SF70">
    <property type="entry name" value="SIGNALING PROTEIN YKOW"/>
    <property type="match status" value="1"/>
</dbReference>
<dbReference type="InterPro" id="IPR001633">
    <property type="entry name" value="EAL_dom"/>
</dbReference>
<dbReference type="SUPFAM" id="SSF141868">
    <property type="entry name" value="EAL domain-like"/>
    <property type="match status" value="1"/>
</dbReference>
<dbReference type="Gene3D" id="3.20.20.450">
    <property type="entry name" value="EAL domain"/>
    <property type="match status" value="1"/>
</dbReference>
<protein>
    <submittedName>
        <fullName evidence="2">EAL domain, c-di-GMP-specific phosphodiesterase class I (Or its enzymatically inactive variant)</fullName>
    </submittedName>
</protein>
<sequence>MLDSETERFFCDLAIPGIRGWQDTPLGAASAWSETLSLAVRQMVEAPIPVCIAIGPQQRLIYNPGFAALIGALHPRQFGEGLDRLNALLTERLFQATRFPLPDESEAAVFFVWDQDGETPATPPPGSDSAILPDALRVAAQDNRLCVHYQPQVRLTDGAVVGLEALARWRHPTLGNVAPDIFIPLAERTAQIGRLGVWILGRSLLDFASLGLPEPMRLAVNVSPLQLRDPGFADQVARCLDDAGQIPKRLELEITETTQLGDDPQVAHALKALEKLGVGLALDDFGTGYSNFAALTKFRFSCLKLDRTLVTGLDDERNQMLIRSMVGMAQNLEMDLLAEGIETEAQANILRDLGCELAQGYLFSPPLPFGEIRDWLDAR</sequence>
<feature type="domain" description="EAL" evidence="1">
    <location>
        <begin position="129"/>
        <end position="379"/>
    </location>
</feature>
<dbReference type="InterPro" id="IPR035919">
    <property type="entry name" value="EAL_sf"/>
</dbReference>
<dbReference type="AlphaFoldDB" id="A0A521D443"/>
<dbReference type="InterPro" id="IPR050706">
    <property type="entry name" value="Cyclic-di-GMP_PDE-like"/>
</dbReference>
<dbReference type="GO" id="GO:0071111">
    <property type="term" value="F:cyclic-guanylate-specific phosphodiesterase activity"/>
    <property type="evidence" value="ECO:0007669"/>
    <property type="project" value="InterPro"/>
</dbReference>
<name>A0A521D443_9RHOB</name>
<organism evidence="2 3">
    <name type="scientific">Paracoccus laeviglucosivorans</name>
    <dbReference type="NCBI Taxonomy" id="1197861"/>
    <lineage>
        <taxon>Bacteria</taxon>
        <taxon>Pseudomonadati</taxon>
        <taxon>Pseudomonadota</taxon>
        <taxon>Alphaproteobacteria</taxon>
        <taxon>Rhodobacterales</taxon>
        <taxon>Paracoccaceae</taxon>
        <taxon>Paracoccus</taxon>
    </lineage>
</organism>
<accession>A0A521D443</accession>